<dbReference type="PROSITE" id="PS51171">
    <property type="entry name" value="PREPHENATE_DEHYDR_3"/>
    <property type="match status" value="1"/>
</dbReference>
<evidence type="ECO:0000259" key="12">
    <source>
        <dbReference type="PROSITE" id="PS51671"/>
    </source>
</evidence>
<evidence type="ECO:0000256" key="3">
    <source>
        <dbReference type="ARBA" id="ARBA00021872"/>
    </source>
</evidence>
<dbReference type="PANTHER" id="PTHR21022">
    <property type="entry name" value="PREPHENATE DEHYDRATASE P PROTEIN"/>
    <property type="match status" value="1"/>
</dbReference>
<dbReference type="InterPro" id="IPR002912">
    <property type="entry name" value="ACT_dom"/>
</dbReference>
<accession>A0A928VWI0</accession>
<dbReference type="PANTHER" id="PTHR21022:SF19">
    <property type="entry name" value="PREPHENATE DEHYDRATASE-RELATED"/>
    <property type="match status" value="1"/>
</dbReference>
<evidence type="ECO:0000256" key="1">
    <source>
        <dbReference type="ARBA" id="ARBA00004741"/>
    </source>
</evidence>
<dbReference type="EC" id="4.2.1.51" evidence="2 10"/>
<dbReference type="GO" id="GO:0004664">
    <property type="term" value="F:prephenate dehydratase activity"/>
    <property type="evidence" value="ECO:0007669"/>
    <property type="project" value="UniProtKB-UniRule"/>
</dbReference>
<evidence type="ECO:0000256" key="4">
    <source>
        <dbReference type="ARBA" id="ARBA00022605"/>
    </source>
</evidence>
<gene>
    <name evidence="10 13" type="primary">pheA</name>
    <name evidence="13" type="ORF">IQ235_01860</name>
</gene>
<dbReference type="SUPFAM" id="SSF55021">
    <property type="entry name" value="ACT-like"/>
    <property type="match status" value="1"/>
</dbReference>
<protein>
    <recommendedName>
        <fullName evidence="3 10">Prephenate dehydratase</fullName>
        <shortName evidence="10">PDT</shortName>
        <ecNumber evidence="2 10">4.2.1.51</ecNumber>
    </recommendedName>
</protein>
<dbReference type="Gene3D" id="3.40.190.10">
    <property type="entry name" value="Periplasmic binding protein-like II"/>
    <property type="match status" value="2"/>
</dbReference>
<dbReference type="InterPro" id="IPR001086">
    <property type="entry name" value="Preph_deHydtase"/>
</dbReference>
<keyword evidence="6 10" id="KW-0584">Phenylalanine biosynthesis</keyword>
<dbReference type="InterPro" id="IPR018528">
    <property type="entry name" value="Preph_deHydtase_CS"/>
</dbReference>
<evidence type="ECO:0000313" key="13">
    <source>
        <dbReference type="EMBL" id="MBE9039541.1"/>
    </source>
</evidence>
<keyword evidence="5 10" id="KW-0057">Aromatic amino acid biosynthesis</keyword>
<dbReference type="CDD" id="cd13630">
    <property type="entry name" value="PBP2_PDT_1"/>
    <property type="match status" value="1"/>
</dbReference>
<dbReference type="InterPro" id="IPR008242">
    <property type="entry name" value="Chor_mutase/pphenate_deHydtase"/>
</dbReference>
<dbReference type="InterPro" id="IPR045865">
    <property type="entry name" value="ACT-like_dom_sf"/>
</dbReference>
<evidence type="ECO:0000256" key="5">
    <source>
        <dbReference type="ARBA" id="ARBA00023141"/>
    </source>
</evidence>
<dbReference type="Gene3D" id="3.30.70.260">
    <property type="match status" value="1"/>
</dbReference>
<evidence type="ECO:0000256" key="8">
    <source>
        <dbReference type="ARBA" id="ARBA00047848"/>
    </source>
</evidence>
<dbReference type="PROSITE" id="PS00858">
    <property type="entry name" value="PREPHENATE_DEHYDR_2"/>
    <property type="match status" value="1"/>
</dbReference>
<feature type="domain" description="Prephenate dehydratase" evidence="11">
    <location>
        <begin position="4"/>
        <end position="187"/>
    </location>
</feature>
<dbReference type="PROSITE" id="PS00857">
    <property type="entry name" value="PREPHENATE_DEHYDR_1"/>
    <property type="match status" value="1"/>
</dbReference>
<dbReference type="AlphaFoldDB" id="A0A928VWI0"/>
<dbReference type="NCBIfam" id="NF008865">
    <property type="entry name" value="PRK11898.1"/>
    <property type="match status" value="1"/>
</dbReference>
<dbReference type="GO" id="GO:0009094">
    <property type="term" value="P:L-phenylalanine biosynthetic process"/>
    <property type="evidence" value="ECO:0007669"/>
    <property type="project" value="UniProtKB-KW"/>
</dbReference>
<organism evidence="13 14">
    <name type="scientific">Zarconia navalis LEGE 11467</name>
    <dbReference type="NCBI Taxonomy" id="1828826"/>
    <lineage>
        <taxon>Bacteria</taxon>
        <taxon>Bacillati</taxon>
        <taxon>Cyanobacteriota</taxon>
        <taxon>Cyanophyceae</taxon>
        <taxon>Oscillatoriophycideae</taxon>
        <taxon>Oscillatoriales</taxon>
        <taxon>Oscillatoriales incertae sedis</taxon>
        <taxon>Zarconia</taxon>
        <taxon>Zarconia navalis</taxon>
    </lineage>
</organism>
<comment type="caution">
    <text evidence="13">The sequence shown here is derived from an EMBL/GenBank/DDBJ whole genome shotgun (WGS) entry which is preliminary data.</text>
</comment>
<evidence type="ECO:0000256" key="10">
    <source>
        <dbReference type="RuleBase" id="RU361254"/>
    </source>
</evidence>
<dbReference type="SUPFAM" id="SSF53850">
    <property type="entry name" value="Periplasmic binding protein-like II"/>
    <property type="match status" value="1"/>
</dbReference>
<proteinExistence type="predicted"/>
<evidence type="ECO:0000259" key="11">
    <source>
        <dbReference type="PROSITE" id="PS51171"/>
    </source>
</evidence>
<dbReference type="EMBL" id="JADEXN010000016">
    <property type="protein sequence ID" value="MBE9039541.1"/>
    <property type="molecule type" value="Genomic_DNA"/>
</dbReference>
<dbReference type="RefSeq" id="WP_264319803.1">
    <property type="nucleotide sequence ID" value="NZ_JADEXN010000016.1"/>
</dbReference>
<evidence type="ECO:0000256" key="7">
    <source>
        <dbReference type="ARBA" id="ARBA00023239"/>
    </source>
</evidence>
<name>A0A928VWI0_9CYAN</name>
<sequence length="289" mass="31804">MTISIAHLGPAGTYSEAATLAYVDGLKQRLDRSYVLKPYSSIARTLQAVVRGEAQLGVVPVENSLGGSVAVALDTLWQLDALTIQQALVLPISHALLARADALSHLNVVYSHPQALAQCQLWLERYLPTAQLLSTQSTTEALEKIHTDRTIGAIASSRAGQLYDVPVLAHPINDRLDNCTRFWVVSQSGFNLGVESPATELHYVSLAFSLPKNLPGALVHPLQVLAARGINMSRIESRPAKRSLGEYLFFIDFEAPGARVFWEDALKELETHTEIFKVWGHYSVWHLCD</sequence>
<evidence type="ECO:0000256" key="6">
    <source>
        <dbReference type="ARBA" id="ARBA00023222"/>
    </source>
</evidence>
<evidence type="ECO:0000256" key="2">
    <source>
        <dbReference type="ARBA" id="ARBA00013147"/>
    </source>
</evidence>
<dbReference type="CDD" id="cd04905">
    <property type="entry name" value="ACT_CM-PDT"/>
    <property type="match status" value="1"/>
</dbReference>
<dbReference type="Proteomes" id="UP000621799">
    <property type="component" value="Unassembled WGS sequence"/>
</dbReference>
<dbReference type="PIRSF" id="PIRSF001500">
    <property type="entry name" value="Chor_mut_pdt_Ppr"/>
    <property type="match status" value="1"/>
</dbReference>
<dbReference type="GO" id="GO:0005737">
    <property type="term" value="C:cytoplasm"/>
    <property type="evidence" value="ECO:0007669"/>
    <property type="project" value="TreeGrafter"/>
</dbReference>
<keyword evidence="7 10" id="KW-0456">Lyase</keyword>
<comment type="catalytic activity">
    <reaction evidence="8 10">
        <text>prephenate + H(+) = 3-phenylpyruvate + CO2 + H2O</text>
        <dbReference type="Rhea" id="RHEA:21648"/>
        <dbReference type="ChEBI" id="CHEBI:15377"/>
        <dbReference type="ChEBI" id="CHEBI:15378"/>
        <dbReference type="ChEBI" id="CHEBI:16526"/>
        <dbReference type="ChEBI" id="CHEBI:18005"/>
        <dbReference type="ChEBI" id="CHEBI:29934"/>
        <dbReference type="EC" id="4.2.1.51"/>
    </reaction>
</comment>
<feature type="domain" description="ACT" evidence="12">
    <location>
        <begin position="206"/>
        <end position="283"/>
    </location>
</feature>
<dbReference type="PROSITE" id="PS51671">
    <property type="entry name" value="ACT"/>
    <property type="match status" value="1"/>
</dbReference>
<feature type="site" description="Essential for prephenate dehydratase activity" evidence="9">
    <location>
        <position position="180"/>
    </location>
</feature>
<evidence type="ECO:0000256" key="9">
    <source>
        <dbReference type="PIRSR" id="PIRSR001500-2"/>
    </source>
</evidence>
<comment type="pathway">
    <text evidence="1 10">Amino-acid biosynthesis; L-phenylalanine biosynthesis; phenylpyruvate from prephenate: step 1/1.</text>
</comment>
<reference evidence="13" key="1">
    <citation type="submission" date="2020-10" db="EMBL/GenBank/DDBJ databases">
        <authorList>
            <person name="Castelo-Branco R."/>
            <person name="Eusebio N."/>
            <person name="Adriana R."/>
            <person name="Vieira A."/>
            <person name="Brugerolle De Fraissinette N."/>
            <person name="Rezende De Castro R."/>
            <person name="Schneider M.P."/>
            <person name="Vasconcelos V."/>
            <person name="Leao P.N."/>
        </authorList>
    </citation>
    <scope>NUCLEOTIDE SEQUENCE</scope>
    <source>
        <strain evidence="13">LEGE 11467</strain>
    </source>
</reference>
<keyword evidence="4 10" id="KW-0028">Amino-acid biosynthesis</keyword>
<evidence type="ECO:0000313" key="14">
    <source>
        <dbReference type="Proteomes" id="UP000621799"/>
    </source>
</evidence>
<dbReference type="Pfam" id="PF00800">
    <property type="entry name" value="PDT"/>
    <property type="match status" value="1"/>
</dbReference>
<keyword evidence="14" id="KW-1185">Reference proteome</keyword>